<feature type="signal peptide" evidence="3">
    <location>
        <begin position="1"/>
        <end position="21"/>
    </location>
</feature>
<reference evidence="5" key="1">
    <citation type="submission" date="2022-08" db="EMBL/GenBank/DDBJ databases">
        <title>Chelativorans sichuanense sp. nov., a paraffin oil-degrading bacterium isolated from a mixture of oil-based drill cuttings and paddy soil.</title>
        <authorList>
            <person name="Yu J."/>
            <person name="Liu H."/>
            <person name="Chen Q."/>
        </authorList>
    </citation>
    <scope>NUCLEOTIDE SEQUENCE</scope>
    <source>
        <strain evidence="5">SCAU 2101</strain>
    </source>
</reference>
<dbReference type="Pfam" id="PF13458">
    <property type="entry name" value="Peripla_BP_6"/>
    <property type="match status" value="1"/>
</dbReference>
<proteinExistence type="inferred from homology"/>
<feature type="chain" id="PRO_5040909043" evidence="3">
    <location>
        <begin position="22"/>
        <end position="355"/>
    </location>
</feature>
<dbReference type="Gene3D" id="3.40.50.2300">
    <property type="match status" value="2"/>
</dbReference>
<name>A0A9X2X968_9HYPH</name>
<evidence type="ECO:0000256" key="3">
    <source>
        <dbReference type="SAM" id="SignalP"/>
    </source>
</evidence>
<gene>
    <name evidence="5" type="ORF">NYR54_11940</name>
</gene>
<accession>A0A9X2X968</accession>
<evidence type="ECO:0000313" key="5">
    <source>
        <dbReference type="EMBL" id="MCT8990993.1"/>
    </source>
</evidence>
<sequence length="355" mass="37877">MRFAFFAFLLLAALAAPRSDAQEALVVGLAAPLSNDLAVLGRQWADGARVAANRDGSVRLVEADSGCTEDGGAAAARQLMEKGASIVIGFLCTPAIEAALPLFTEAGIPVITPVRTTGLTDHKTRTGWLVYRLGPRADAERKAVSDILVRRWRGEFFAIVDDGTIYGRELAEDLRAQAELAELKPVFVDTYRPQLDNQIGLVGRLRRAGATHVFVGGDRADIAIMARDAANLGYDVVFAGGEALKAEDGSVPLPEGVLMVGMPDWRELAAPEALAALQEAEVIVEGYVVPGFTALEVAAAALREAASQGVPVQDVLAGRDFPTSIGTVRFDEKGDMTGDLYHLFRYDGHAFVEVE</sequence>
<dbReference type="InterPro" id="IPR028081">
    <property type="entry name" value="Leu-bd"/>
</dbReference>
<dbReference type="AlphaFoldDB" id="A0A9X2X968"/>
<dbReference type="InterPro" id="IPR028082">
    <property type="entry name" value="Peripla_BP_I"/>
</dbReference>
<evidence type="ECO:0000256" key="1">
    <source>
        <dbReference type="ARBA" id="ARBA00010062"/>
    </source>
</evidence>
<evidence type="ECO:0000313" key="6">
    <source>
        <dbReference type="Proteomes" id="UP001149009"/>
    </source>
</evidence>
<dbReference type="PANTHER" id="PTHR47151">
    <property type="entry name" value="LEU/ILE/VAL-BINDING ABC TRANSPORTER SUBUNIT"/>
    <property type="match status" value="1"/>
</dbReference>
<dbReference type="EMBL" id="JAODNV010000012">
    <property type="protein sequence ID" value="MCT8990993.1"/>
    <property type="molecule type" value="Genomic_DNA"/>
</dbReference>
<dbReference type="RefSeq" id="WP_261515890.1">
    <property type="nucleotide sequence ID" value="NZ_JAODNV010000012.1"/>
</dbReference>
<keyword evidence="2 3" id="KW-0732">Signal</keyword>
<comment type="caution">
    <text evidence="5">The sequence shown here is derived from an EMBL/GenBank/DDBJ whole genome shotgun (WGS) entry which is preliminary data.</text>
</comment>
<dbReference type="PANTHER" id="PTHR47151:SF2">
    <property type="entry name" value="AMINO ACID BINDING PROTEIN"/>
    <property type="match status" value="1"/>
</dbReference>
<protein>
    <submittedName>
        <fullName evidence="5">Branched-chain amino acid ABC transporter substrate-binding protein</fullName>
    </submittedName>
</protein>
<comment type="similarity">
    <text evidence="1">Belongs to the leucine-binding protein family.</text>
</comment>
<evidence type="ECO:0000256" key="2">
    <source>
        <dbReference type="ARBA" id="ARBA00022729"/>
    </source>
</evidence>
<evidence type="ECO:0000259" key="4">
    <source>
        <dbReference type="Pfam" id="PF13458"/>
    </source>
</evidence>
<keyword evidence="6" id="KW-1185">Reference proteome</keyword>
<dbReference type="Proteomes" id="UP001149009">
    <property type="component" value="Unassembled WGS sequence"/>
</dbReference>
<dbReference type="CDD" id="cd06342">
    <property type="entry name" value="PBP1_ABC_LIVBP-like"/>
    <property type="match status" value="1"/>
</dbReference>
<feature type="domain" description="Leucine-binding protein" evidence="4">
    <location>
        <begin position="27"/>
        <end position="340"/>
    </location>
</feature>
<dbReference type="SUPFAM" id="SSF53822">
    <property type="entry name" value="Periplasmic binding protein-like I"/>
    <property type="match status" value="1"/>
</dbReference>
<organism evidence="5 6">
    <name type="scientific">Chelativorans petroleitrophicus</name>
    <dbReference type="NCBI Taxonomy" id="2975484"/>
    <lineage>
        <taxon>Bacteria</taxon>
        <taxon>Pseudomonadati</taxon>
        <taxon>Pseudomonadota</taxon>
        <taxon>Alphaproteobacteria</taxon>
        <taxon>Hyphomicrobiales</taxon>
        <taxon>Phyllobacteriaceae</taxon>
        <taxon>Chelativorans</taxon>
    </lineage>
</organism>